<proteinExistence type="predicted"/>
<dbReference type="Proteomes" id="UP000008144">
    <property type="component" value="Chromosome 2"/>
</dbReference>
<feature type="compositionally biased region" description="Basic and acidic residues" evidence="1">
    <location>
        <begin position="190"/>
        <end position="201"/>
    </location>
</feature>
<feature type="compositionally biased region" description="Polar residues" evidence="1">
    <location>
        <begin position="54"/>
        <end position="72"/>
    </location>
</feature>
<dbReference type="GeneTree" id="ENSGT00390000005870"/>
<feature type="compositionally biased region" description="Polar residues" evidence="1">
    <location>
        <begin position="118"/>
        <end position="142"/>
    </location>
</feature>
<keyword evidence="3" id="KW-1185">Reference proteome</keyword>
<dbReference type="EMBL" id="EAAA01001535">
    <property type="status" value="NOT_ANNOTATED_CDS"/>
    <property type="molecule type" value="Genomic_DNA"/>
</dbReference>
<organism evidence="2 3">
    <name type="scientific">Ciona intestinalis</name>
    <name type="common">Transparent sea squirt</name>
    <name type="synonym">Ascidia intestinalis</name>
    <dbReference type="NCBI Taxonomy" id="7719"/>
    <lineage>
        <taxon>Eukaryota</taxon>
        <taxon>Metazoa</taxon>
        <taxon>Chordata</taxon>
        <taxon>Tunicata</taxon>
        <taxon>Ascidiacea</taxon>
        <taxon>Phlebobranchia</taxon>
        <taxon>Cionidae</taxon>
        <taxon>Ciona</taxon>
    </lineage>
</organism>
<reference evidence="2" key="3">
    <citation type="submission" date="2025-08" db="UniProtKB">
        <authorList>
            <consortium name="Ensembl"/>
        </authorList>
    </citation>
    <scope>IDENTIFICATION</scope>
</reference>
<dbReference type="HOGENOM" id="CLU_1363101_0_0_1"/>
<reference evidence="2" key="4">
    <citation type="submission" date="2025-09" db="UniProtKB">
        <authorList>
            <consortium name="Ensembl"/>
        </authorList>
    </citation>
    <scope>IDENTIFICATION</scope>
</reference>
<evidence type="ECO:0000313" key="3">
    <source>
        <dbReference type="Proteomes" id="UP000008144"/>
    </source>
</evidence>
<feature type="compositionally biased region" description="Basic and acidic residues" evidence="1">
    <location>
        <begin position="144"/>
        <end position="156"/>
    </location>
</feature>
<name>H2XP43_CIOIN</name>
<dbReference type="Pfam" id="PF17824">
    <property type="entry name" value="DUF5586"/>
    <property type="match status" value="1"/>
</dbReference>
<dbReference type="PANTHER" id="PTHR32000">
    <property type="entry name" value="SIMILAR TO HYPOTHETICAL PROTEIN"/>
    <property type="match status" value="1"/>
</dbReference>
<evidence type="ECO:0000256" key="1">
    <source>
        <dbReference type="SAM" id="MobiDB-lite"/>
    </source>
</evidence>
<dbReference type="AlphaFoldDB" id="H2XP43"/>
<dbReference type="PANTHER" id="PTHR32000:SF3">
    <property type="entry name" value="RIKEN CDNA A830018L16 GENE"/>
    <property type="match status" value="1"/>
</dbReference>
<reference evidence="2" key="2">
    <citation type="journal article" date="2008" name="Genome Biol.">
        <title>Improved genome assembly and evidence-based global gene model set for the chordate Ciona intestinalis: new insight into intron and operon populations.</title>
        <authorList>
            <person name="Satou Y."/>
            <person name="Mineta K."/>
            <person name="Ogasawara M."/>
            <person name="Sasakura Y."/>
            <person name="Shoguchi E."/>
            <person name="Ueno K."/>
            <person name="Yamada L."/>
            <person name="Matsumoto J."/>
            <person name="Wasserscheid J."/>
            <person name="Dewar K."/>
            <person name="Wiley G.B."/>
            <person name="Macmil S.L."/>
            <person name="Roe B.A."/>
            <person name="Zeller R.W."/>
            <person name="Hastings K.E."/>
            <person name="Lemaire P."/>
            <person name="Lindquist E."/>
            <person name="Endo T."/>
            <person name="Hotta K."/>
            <person name="Inaba K."/>
        </authorList>
    </citation>
    <scope>NUCLEOTIDE SEQUENCE [LARGE SCALE GENOMIC DNA]</scope>
    <source>
        <strain evidence="2">wild type</strain>
    </source>
</reference>
<accession>H2XP43</accession>
<dbReference type="InParanoid" id="H2XP43"/>
<sequence length="201" mass="23087">MSSKQRIQTYLKQNKISELFEEMMGKLIHDLPSKPVDYLIQLLQNRNAKKKVEVQQTYSKTFPKPTSSNAANLWNDDKRRSPAKSPTKQSVTELDGKEQTGRQYSKPWLSNTKKDPKQSLSQTLPSPTKSAGDNKLHSTSMDLNEMRKSKSKSKLEAEDEDVDLRLTYAKPKIYGKVRDESDSQFEEIQCQDKENKKVSSK</sequence>
<dbReference type="InterPro" id="IPR040687">
    <property type="entry name" value="DUF5586"/>
</dbReference>
<protein>
    <submittedName>
        <fullName evidence="2">Uncharacterized protein</fullName>
    </submittedName>
</protein>
<reference evidence="3" key="1">
    <citation type="journal article" date="2002" name="Science">
        <title>The draft genome of Ciona intestinalis: insights into chordate and vertebrate origins.</title>
        <authorList>
            <person name="Dehal P."/>
            <person name="Satou Y."/>
            <person name="Campbell R.K."/>
            <person name="Chapman J."/>
            <person name="Degnan B."/>
            <person name="De Tomaso A."/>
            <person name="Davidson B."/>
            <person name="Di Gregorio A."/>
            <person name="Gelpke M."/>
            <person name="Goodstein D.M."/>
            <person name="Harafuji N."/>
            <person name="Hastings K.E."/>
            <person name="Ho I."/>
            <person name="Hotta K."/>
            <person name="Huang W."/>
            <person name="Kawashima T."/>
            <person name="Lemaire P."/>
            <person name="Martinez D."/>
            <person name="Meinertzhagen I.A."/>
            <person name="Necula S."/>
            <person name="Nonaka M."/>
            <person name="Putnam N."/>
            <person name="Rash S."/>
            <person name="Saiga H."/>
            <person name="Satake M."/>
            <person name="Terry A."/>
            <person name="Yamada L."/>
            <person name="Wang H.G."/>
            <person name="Awazu S."/>
            <person name="Azumi K."/>
            <person name="Boore J."/>
            <person name="Branno M."/>
            <person name="Chin-Bow S."/>
            <person name="DeSantis R."/>
            <person name="Doyle S."/>
            <person name="Francino P."/>
            <person name="Keys D.N."/>
            <person name="Haga S."/>
            <person name="Hayashi H."/>
            <person name="Hino K."/>
            <person name="Imai K.S."/>
            <person name="Inaba K."/>
            <person name="Kano S."/>
            <person name="Kobayashi K."/>
            <person name="Kobayashi M."/>
            <person name="Lee B.I."/>
            <person name="Makabe K.W."/>
            <person name="Manohar C."/>
            <person name="Matassi G."/>
            <person name="Medina M."/>
            <person name="Mochizuki Y."/>
            <person name="Mount S."/>
            <person name="Morishita T."/>
            <person name="Miura S."/>
            <person name="Nakayama A."/>
            <person name="Nishizaka S."/>
            <person name="Nomoto H."/>
            <person name="Ohta F."/>
            <person name="Oishi K."/>
            <person name="Rigoutsos I."/>
            <person name="Sano M."/>
            <person name="Sasaki A."/>
            <person name="Sasakura Y."/>
            <person name="Shoguchi E."/>
            <person name="Shin-i T."/>
            <person name="Spagnuolo A."/>
            <person name="Stainier D."/>
            <person name="Suzuki M.M."/>
            <person name="Tassy O."/>
            <person name="Takatori N."/>
            <person name="Tokuoka M."/>
            <person name="Yagi K."/>
            <person name="Yoshizaki F."/>
            <person name="Wada S."/>
            <person name="Zhang C."/>
            <person name="Hyatt P.D."/>
            <person name="Larimer F."/>
            <person name="Detter C."/>
            <person name="Doggett N."/>
            <person name="Glavina T."/>
            <person name="Hawkins T."/>
            <person name="Richardson P."/>
            <person name="Lucas S."/>
            <person name="Kohara Y."/>
            <person name="Levine M."/>
            <person name="Satoh N."/>
            <person name="Rokhsar D.S."/>
        </authorList>
    </citation>
    <scope>NUCLEOTIDE SEQUENCE [LARGE SCALE GENOMIC DNA]</scope>
</reference>
<feature type="region of interest" description="Disordered" evidence="1">
    <location>
        <begin position="48"/>
        <end position="201"/>
    </location>
</feature>
<evidence type="ECO:0000313" key="2">
    <source>
        <dbReference type="Ensembl" id="ENSCINP00000031426.1"/>
    </source>
</evidence>
<dbReference type="SUPFAM" id="SSF47391">
    <property type="entry name" value="Dimerization-anchoring domain of cAMP-dependent PK regulatory subunit"/>
    <property type="match status" value="1"/>
</dbReference>
<dbReference type="Ensembl" id="ENSCINT00000032862.1">
    <property type="protein sequence ID" value="ENSCINP00000031426.1"/>
    <property type="gene ID" value="ENSCING00000021476.1"/>
</dbReference>